<organism evidence="2 3">
    <name type="scientific">Heterorhabditis bacteriophora</name>
    <name type="common">Entomopathogenic nematode worm</name>
    <dbReference type="NCBI Taxonomy" id="37862"/>
    <lineage>
        <taxon>Eukaryota</taxon>
        <taxon>Metazoa</taxon>
        <taxon>Ecdysozoa</taxon>
        <taxon>Nematoda</taxon>
        <taxon>Chromadorea</taxon>
        <taxon>Rhabditida</taxon>
        <taxon>Rhabditina</taxon>
        <taxon>Rhabditomorpha</taxon>
        <taxon>Strongyloidea</taxon>
        <taxon>Heterorhabditidae</taxon>
        <taxon>Heterorhabditis</taxon>
    </lineage>
</organism>
<evidence type="ECO:0000256" key="1">
    <source>
        <dbReference type="SAM" id="MobiDB-lite"/>
    </source>
</evidence>
<accession>A0A1I7WW84</accession>
<reference evidence="3" key="1">
    <citation type="submission" date="2016-11" db="UniProtKB">
        <authorList>
            <consortium name="WormBaseParasite"/>
        </authorList>
    </citation>
    <scope>IDENTIFICATION</scope>
</reference>
<evidence type="ECO:0000313" key="3">
    <source>
        <dbReference type="WBParaSite" id="Hba_09397"/>
    </source>
</evidence>
<evidence type="ECO:0000313" key="2">
    <source>
        <dbReference type="Proteomes" id="UP000095283"/>
    </source>
</evidence>
<dbReference type="WBParaSite" id="Hba_09397">
    <property type="protein sequence ID" value="Hba_09397"/>
    <property type="gene ID" value="Hba_09397"/>
</dbReference>
<protein>
    <submittedName>
        <fullName evidence="3">NPH3 domain-containing protein</fullName>
    </submittedName>
</protein>
<feature type="compositionally biased region" description="Polar residues" evidence="1">
    <location>
        <begin position="75"/>
        <end position="92"/>
    </location>
</feature>
<dbReference type="Proteomes" id="UP000095283">
    <property type="component" value="Unplaced"/>
</dbReference>
<feature type="region of interest" description="Disordered" evidence="1">
    <location>
        <begin position="65"/>
        <end position="103"/>
    </location>
</feature>
<proteinExistence type="predicted"/>
<dbReference type="AlphaFoldDB" id="A0A1I7WW84"/>
<keyword evidence="2" id="KW-1185">Reference proteome</keyword>
<sequence>MSITDIYNELVYLNAPCATLLPSMVCIELLALKAEADASLTEVDKRVDMILNKTNGEHLVRKAVKEEADEESNDTDITSCNTSPHQHGSVGQSMKWPVNGLAA</sequence>
<name>A0A1I7WW84_HETBA</name>